<dbReference type="EMBL" id="SLZW01000011">
    <property type="protein sequence ID" value="TCS60375.1"/>
    <property type="molecule type" value="Genomic_DNA"/>
</dbReference>
<dbReference type="Pfam" id="PF09839">
    <property type="entry name" value="DUF2066"/>
    <property type="match status" value="1"/>
</dbReference>
<accession>A0A4R3J4Z6</accession>
<keyword evidence="2" id="KW-1185">Reference proteome</keyword>
<dbReference type="Proteomes" id="UP000295304">
    <property type="component" value="Unassembled WGS sequence"/>
</dbReference>
<evidence type="ECO:0000313" key="2">
    <source>
        <dbReference type="Proteomes" id="UP000295304"/>
    </source>
</evidence>
<dbReference type="OrthoDB" id="7928976at2"/>
<evidence type="ECO:0000313" key="1">
    <source>
        <dbReference type="EMBL" id="TCS60375.1"/>
    </source>
</evidence>
<reference evidence="1 2" key="1">
    <citation type="submission" date="2019-03" db="EMBL/GenBank/DDBJ databases">
        <title>Genomic Encyclopedia of Type Strains, Phase IV (KMG-IV): sequencing the most valuable type-strain genomes for metagenomic binning, comparative biology and taxonomic classification.</title>
        <authorList>
            <person name="Goeker M."/>
        </authorList>
    </citation>
    <scope>NUCLEOTIDE SEQUENCE [LARGE SCALE GENOMIC DNA]</scope>
    <source>
        <strain evidence="1 2">DSM 101688</strain>
    </source>
</reference>
<sequence length="399" mass="43397">MNIFTHGAIPLSFVSVLFRPGWFARTVTSAMPLVLATALVLGLGLVVEPVGAKAQAAANDVFEVKGVKVDVSADSVAVARDRALEEGEARALQILLKRLTLQAYHDRLPKPSAAQRAALVLDFSVAEEKASSVRYLATLNYRFKAGAVRALLRDAQIPFAETRSKPVLLLPVYRAAGALLLWDDPNPWSKAWAAVAGQGGLVPVVLAQGDLKDIATIGAQQALDGDGQRLDAIARRYDAGDSLVAEGVLGVDPQTGLPDLDVYVTRYGTASQEQTIVRTFSSQVGESVDGLLERSARQIMLQVEDNWKQDNLLQFTKPAVISAIVPISGLTSWVDIQRRLREVAVVRRVDIALLSPKEAWIKLNFIGDTDQLALSLKQADLILWREADTWYLSARKAEQ</sequence>
<proteinExistence type="predicted"/>
<comment type="caution">
    <text evidence="1">The sequence shown here is derived from an EMBL/GenBank/DDBJ whole genome shotgun (WGS) entry which is preliminary data.</text>
</comment>
<organism evidence="1 2">
    <name type="scientific">Varunaivibrio sulfuroxidans</name>
    <dbReference type="NCBI Taxonomy" id="1773489"/>
    <lineage>
        <taxon>Bacteria</taxon>
        <taxon>Pseudomonadati</taxon>
        <taxon>Pseudomonadota</taxon>
        <taxon>Alphaproteobacteria</taxon>
        <taxon>Rhodospirillales</taxon>
        <taxon>Magnetovibrionaceae</taxon>
        <taxon>Varunaivibrio</taxon>
    </lineage>
</organism>
<dbReference type="InterPro" id="IPR018642">
    <property type="entry name" value="DUF2066"/>
</dbReference>
<gene>
    <name evidence="1" type="ORF">EDD55_11176</name>
</gene>
<name>A0A4R3J4Z6_9PROT</name>
<dbReference type="AlphaFoldDB" id="A0A4R3J4Z6"/>
<dbReference type="RefSeq" id="WP_132940071.1">
    <property type="nucleotide sequence ID" value="NZ_CP119676.1"/>
</dbReference>
<protein>
    <submittedName>
        <fullName evidence="1">Uncharacterized protein DUF2066</fullName>
    </submittedName>
</protein>